<keyword evidence="1" id="KW-0732">Signal</keyword>
<dbReference type="EMBL" id="NEVK01000001">
    <property type="protein sequence ID" value="OZI27603.1"/>
    <property type="molecule type" value="Genomic_DNA"/>
</dbReference>
<evidence type="ECO:0008006" key="4">
    <source>
        <dbReference type="Google" id="ProtNLM"/>
    </source>
</evidence>
<sequence>MNTQLWLRRIGAAGAVLVLAGCVARHGASSSASSAASAAPAAPAAPTCTPAAPGQSLAGVWQSNTRPPGVSGQYTALVTLSADGTMSFTTQLKVGKRVRPGLRETGCWKLADGVLTLHTTRSNGELVDAADPIYQNRYRVVKADGARLTLRELREGGQVITARRMPAGYRLPD</sequence>
<proteinExistence type="predicted"/>
<dbReference type="AlphaFoldDB" id="A0A261RTL1"/>
<gene>
    <name evidence="2" type="ORF">CAL19_01675</name>
</gene>
<evidence type="ECO:0000313" key="3">
    <source>
        <dbReference type="Proteomes" id="UP000216947"/>
    </source>
</evidence>
<reference evidence="3" key="1">
    <citation type="submission" date="2017-05" db="EMBL/GenBank/DDBJ databases">
        <title>Complete and WGS of Bordetella genogroups.</title>
        <authorList>
            <person name="Spilker T."/>
            <person name="Lipuma J."/>
        </authorList>
    </citation>
    <scope>NUCLEOTIDE SEQUENCE [LARGE SCALE GENOMIC DNA]</scope>
    <source>
        <strain evidence="3">AU18089</strain>
    </source>
</reference>
<dbReference type="Proteomes" id="UP000216947">
    <property type="component" value="Unassembled WGS sequence"/>
</dbReference>
<feature type="chain" id="PRO_5012763121" description="Lipoprotein" evidence="1">
    <location>
        <begin position="21"/>
        <end position="173"/>
    </location>
</feature>
<keyword evidence="3" id="KW-1185">Reference proteome</keyword>
<comment type="caution">
    <text evidence="2">The sequence shown here is derived from an EMBL/GenBank/DDBJ whole genome shotgun (WGS) entry which is preliminary data.</text>
</comment>
<organism evidence="2 3">
    <name type="scientific">Bordetella genomosp. 7</name>
    <dbReference type="NCBI Taxonomy" id="1416805"/>
    <lineage>
        <taxon>Bacteria</taxon>
        <taxon>Pseudomonadati</taxon>
        <taxon>Pseudomonadota</taxon>
        <taxon>Betaproteobacteria</taxon>
        <taxon>Burkholderiales</taxon>
        <taxon>Alcaligenaceae</taxon>
        <taxon>Bordetella</taxon>
    </lineage>
</organism>
<evidence type="ECO:0000313" key="2">
    <source>
        <dbReference type="EMBL" id="OZI27603.1"/>
    </source>
</evidence>
<accession>A0A261RTL1</accession>
<feature type="signal peptide" evidence="1">
    <location>
        <begin position="1"/>
        <end position="20"/>
    </location>
</feature>
<name>A0A261RTL1_9BORD</name>
<dbReference type="RefSeq" id="WP_094795918.1">
    <property type="nucleotide sequence ID" value="NZ_NEVK01000001.1"/>
</dbReference>
<protein>
    <recommendedName>
        <fullName evidence="4">Lipoprotein</fullName>
    </recommendedName>
</protein>
<evidence type="ECO:0000256" key="1">
    <source>
        <dbReference type="SAM" id="SignalP"/>
    </source>
</evidence>